<evidence type="ECO:0000256" key="3">
    <source>
        <dbReference type="ARBA" id="ARBA00022448"/>
    </source>
</evidence>
<comment type="subcellular location">
    <subcellularLocation>
        <location evidence="1">Cell membrane</location>
        <topology evidence="1">Multi-pass membrane protein</topology>
    </subcellularLocation>
</comment>
<keyword evidence="4 11" id="KW-0812">Transmembrane</keyword>
<evidence type="ECO:0000256" key="1">
    <source>
        <dbReference type="ARBA" id="ARBA00004651"/>
    </source>
</evidence>
<dbReference type="GO" id="GO:0140359">
    <property type="term" value="F:ABC-type transporter activity"/>
    <property type="evidence" value="ECO:0007669"/>
    <property type="project" value="InterPro"/>
</dbReference>
<feature type="domain" description="ABC transporter" evidence="12">
    <location>
        <begin position="233"/>
        <end position="469"/>
    </location>
</feature>
<dbReference type="InterPro" id="IPR011527">
    <property type="entry name" value="ABC1_TM_dom"/>
</dbReference>
<organism evidence="14">
    <name type="scientific">Salvia miltiorrhiza</name>
    <name type="common">Chinese sage</name>
    <dbReference type="NCBI Taxonomy" id="226208"/>
    <lineage>
        <taxon>Eukaryota</taxon>
        <taxon>Viridiplantae</taxon>
        <taxon>Streptophyta</taxon>
        <taxon>Embryophyta</taxon>
        <taxon>Tracheophyta</taxon>
        <taxon>Spermatophyta</taxon>
        <taxon>Magnoliopsida</taxon>
        <taxon>eudicotyledons</taxon>
        <taxon>Gunneridae</taxon>
        <taxon>Pentapetalae</taxon>
        <taxon>asterids</taxon>
        <taxon>lamiids</taxon>
        <taxon>Lamiales</taxon>
        <taxon>Lamiaceae</taxon>
        <taxon>Nepetoideae</taxon>
        <taxon>Mentheae</taxon>
        <taxon>Salviinae</taxon>
        <taxon>Salvia</taxon>
        <taxon>Salvia incertae sedis</taxon>
    </lineage>
</organism>
<reference evidence="14" key="1">
    <citation type="journal article" date="2021" name="BMC Genomics">
        <title>Genome-wide analysis of ATP-binding cassette transporter provides insight to genes related to bioactive metabolite transportation in Salvia miltiorrhiza.</title>
        <authorList>
            <person name="Yan L."/>
            <person name="Zhang J."/>
            <person name="Chen H."/>
            <person name="Luo H."/>
        </authorList>
    </citation>
    <scope>NUCLEOTIDE SEQUENCE</scope>
</reference>
<proteinExistence type="evidence at transcript level"/>
<dbReference type="Pfam" id="PF00005">
    <property type="entry name" value="ABC_tran"/>
    <property type="match status" value="1"/>
</dbReference>
<evidence type="ECO:0000256" key="9">
    <source>
        <dbReference type="ARBA" id="ARBA00023136"/>
    </source>
</evidence>
<evidence type="ECO:0000256" key="7">
    <source>
        <dbReference type="ARBA" id="ARBA00022840"/>
    </source>
</evidence>
<evidence type="ECO:0000256" key="8">
    <source>
        <dbReference type="ARBA" id="ARBA00022989"/>
    </source>
</evidence>
<keyword evidence="7" id="KW-0067">ATP-binding</keyword>
<keyword evidence="8 11" id="KW-1133">Transmembrane helix</keyword>
<dbReference type="SMART" id="SM00382">
    <property type="entry name" value="AAA"/>
    <property type="match status" value="1"/>
</dbReference>
<feature type="transmembrane region" description="Helical" evidence="11">
    <location>
        <begin position="170"/>
        <end position="192"/>
    </location>
</feature>
<dbReference type="PANTHER" id="PTHR24221">
    <property type="entry name" value="ATP-BINDING CASSETTE SUB-FAMILY B"/>
    <property type="match status" value="1"/>
</dbReference>
<keyword evidence="9 11" id="KW-0472">Membrane</keyword>
<keyword evidence="6" id="KW-0547">Nucleotide-binding</keyword>
<evidence type="ECO:0000256" key="10">
    <source>
        <dbReference type="ARBA" id="ARBA00023180"/>
    </source>
</evidence>
<keyword evidence="3" id="KW-0813">Transport</keyword>
<dbReference type="PANTHER" id="PTHR24221:SF600">
    <property type="entry name" value="OS03G0181750 PROTEIN"/>
    <property type="match status" value="1"/>
</dbReference>
<dbReference type="GO" id="GO:0016887">
    <property type="term" value="F:ATP hydrolysis activity"/>
    <property type="evidence" value="ECO:0007669"/>
    <property type="project" value="InterPro"/>
</dbReference>
<accession>A0A8E6YGH9</accession>
<dbReference type="AlphaFoldDB" id="A0A8E6YGH9"/>
<dbReference type="FunFam" id="3.40.50.300:FF:000066">
    <property type="entry name" value="ABC transporter B family member 1"/>
    <property type="match status" value="1"/>
</dbReference>
<sequence length="480" mass="51931">MVRRGREFGGILVSKLSIDCISFRSVLGDRISVLLMGLSSAAVGLGISARLEWRLALMALAVTPLTLGASYLNLVINIGPRLDNVAYEKASTIAAGAVSSIRTVVTFGTQESVVRSFDHALGEPKRTAVRRSQIMGSVLGLSQGAMYGAYTLTLYFGAILVKKDYTNFGVVYKIFLILVLSSFSVGQLAGLAPDTSMAVTAIPAIFNILRRRPRISSEGKRGRKLEGAKAVDLEFKKVSFAYPSRPEITVLNNFSLKIKAGKMVALVGGSGSGKSTVVWLIQRFYDPNRGRVLMGGVDLREFDLNWLRRQIALVGQEPSLFAGSIRENIAFGDPNATWSEIEEAAKEAYIHKFISSLPQGYETEVGQSGVQLSGGQKQRIAIARAVLKKARVLLLDEASSALDLESERHIQSALKKASRRATTVVVAHRLSTIREADFIAVIRDGSVAEYGDHDTLLAANLDGGIYANLVRAETEAMAFA</sequence>
<keyword evidence="5" id="KW-0677">Repeat</keyword>
<evidence type="ECO:0000256" key="4">
    <source>
        <dbReference type="ARBA" id="ARBA00022692"/>
    </source>
</evidence>
<dbReference type="InterPro" id="IPR017871">
    <property type="entry name" value="ABC_transporter-like_CS"/>
</dbReference>
<evidence type="ECO:0000256" key="6">
    <source>
        <dbReference type="ARBA" id="ARBA00022741"/>
    </source>
</evidence>
<name>A0A8E6YGH9_SALMI</name>
<feature type="domain" description="ABC transmembrane type-1" evidence="13">
    <location>
        <begin position="10"/>
        <end position="197"/>
    </location>
</feature>
<dbReference type="PROSITE" id="PS50929">
    <property type="entry name" value="ABC_TM1F"/>
    <property type="match status" value="1"/>
</dbReference>
<comment type="similarity">
    <text evidence="2">Belongs to the ABC transporter superfamily. ABCB family. Multidrug resistance exporter (TC 3.A.1.201) subfamily.</text>
</comment>
<dbReference type="PROSITE" id="PS00211">
    <property type="entry name" value="ABC_TRANSPORTER_1"/>
    <property type="match status" value="1"/>
</dbReference>
<protein>
    <submittedName>
        <fullName evidence="14">ABC transporter</fullName>
    </submittedName>
</protein>
<gene>
    <name evidence="14" type="primary">ABCB6</name>
</gene>
<dbReference type="GO" id="GO:0005886">
    <property type="term" value="C:plasma membrane"/>
    <property type="evidence" value="ECO:0007669"/>
    <property type="project" value="UniProtKB-SubCell"/>
</dbReference>
<dbReference type="PROSITE" id="PS50893">
    <property type="entry name" value="ABC_TRANSPORTER_2"/>
    <property type="match status" value="1"/>
</dbReference>
<evidence type="ECO:0000256" key="11">
    <source>
        <dbReference type="SAM" id="Phobius"/>
    </source>
</evidence>
<dbReference type="InterPro" id="IPR003593">
    <property type="entry name" value="AAA+_ATPase"/>
</dbReference>
<dbReference type="InterPro" id="IPR003439">
    <property type="entry name" value="ABC_transporter-like_ATP-bd"/>
</dbReference>
<keyword evidence="10" id="KW-0325">Glycoprotein</keyword>
<feature type="transmembrane region" description="Helical" evidence="11">
    <location>
        <begin position="55"/>
        <end position="76"/>
    </location>
</feature>
<evidence type="ECO:0000313" key="14">
    <source>
        <dbReference type="EMBL" id="QVT92268.1"/>
    </source>
</evidence>
<dbReference type="CDD" id="cd03249">
    <property type="entry name" value="ABC_MTABC3_MDL1_MDL2"/>
    <property type="match status" value="1"/>
</dbReference>
<evidence type="ECO:0000259" key="13">
    <source>
        <dbReference type="PROSITE" id="PS50929"/>
    </source>
</evidence>
<feature type="transmembrane region" description="Helical" evidence="11">
    <location>
        <begin position="134"/>
        <end position="158"/>
    </location>
</feature>
<dbReference type="InterPro" id="IPR039421">
    <property type="entry name" value="Type_1_exporter"/>
</dbReference>
<dbReference type="GO" id="GO:0005524">
    <property type="term" value="F:ATP binding"/>
    <property type="evidence" value="ECO:0007669"/>
    <property type="project" value="UniProtKB-KW"/>
</dbReference>
<evidence type="ECO:0000256" key="2">
    <source>
        <dbReference type="ARBA" id="ARBA00007577"/>
    </source>
</evidence>
<evidence type="ECO:0000256" key="5">
    <source>
        <dbReference type="ARBA" id="ARBA00022737"/>
    </source>
</evidence>
<dbReference type="EMBL" id="MW890146">
    <property type="protein sequence ID" value="QVT92268.1"/>
    <property type="molecule type" value="mRNA"/>
</dbReference>
<evidence type="ECO:0000259" key="12">
    <source>
        <dbReference type="PROSITE" id="PS50893"/>
    </source>
</evidence>
<dbReference type="Pfam" id="PF00664">
    <property type="entry name" value="ABC_membrane"/>
    <property type="match status" value="1"/>
</dbReference>